<sequence length="205" mass="23997">MTLHKFPHPPKHIPLNHKRRVVPVDKKRSPASSVDGWLLDINPEEEILKIYDLRKKNNEKNESHHNTYFGILTTPPSKLPHLIHFVNVYIQLGPIRENEDGSVYSKVIIYDESLQHVGFKATLLEQGLLTKPSSNYKFSGFAPEDKSKYSEYPFKVNKILKRIRWDITVKHEISRLHPDTHNKTIIEMNPHSYILYKEMAPMIRV</sequence>
<keyword evidence="2" id="KW-1185">Reference proteome</keyword>
<accession>A0A9W6Z405</accession>
<organism evidence="1 2">
    <name type="scientific">Ambrosiozyma monospora</name>
    <name type="common">Yeast</name>
    <name type="synonym">Endomycopsis monosporus</name>
    <dbReference type="NCBI Taxonomy" id="43982"/>
    <lineage>
        <taxon>Eukaryota</taxon>
        <taxon>Fungi</taxon>
        <taxon>Dikarya</taxon>
        <taxon>Ascomycota</taxon>
        <taxon>Saccharomycotina</taxon>
        <taxon>Pichiomycetes</taxon>
        <taxon>Pichiales</taxon>
        <taxon>Pichiaceae</taxon>
        <taxon>Ambrosiozyma</taxon>
    </lineage>
</organism>
<dbReference type="Proteomes" id="UP001165063">
    <property type="component" value="Unassembled WGS sequence"/>
</dbReference>
<reference evidence="1" key="1">
    <citation type="submission" date="2023-04" db="EMBL/GenBank/DDBJ databases">
        <title>Ambrosiozyma monospora NBRC 1965.</title>
        <authorList>
            <person name="Ichikawa N."/>
            <person name="Sato H."/>
            <person name="Tonouchi N."/>
        </authorList>
    </citation>
    <scope>NUCLEOTIDE SEQUENCE</scope>
    <source>
        <strain evidence="1">NBRC 1965</strain>
    </source>
</reference>
<evidence type="ECO:0000313" key="1">
    <source>
        <dbReference type="EMBL" id="GMG40429.1"/>
    </source>
</evidence>
<name>A0A9W6Z405_AMBMO</name>
<evidence type="ECO:0000313" key="2">
    <source>
        <dbReference type="Proteomes" id="UP001165063"/>
    </source>
</evidence>
<dbReference type="AlphaFoldDB" id="A0A9W6Z405"/>
<proteinExistence type="predicted"/>
<dbReference type="EMBL" id="BSXU01003815">
    <property type="protein sequence ID" value="GMG40429.1"/>
    <property type="molecule type" value="Genomic_DNA"/>
</dbReference>
<protein>
    <submittedName>
        <fullName evidence="1">Unnamed protein product</fullName>
    </submittedName>
</protein>
<gene>
    <name evidence="1" type="ORF">Amon01_000618600</name>
</gene>
<comment type="caution">
    <text evidence="1">The sequence shown here is derived from an EMBL/GenBank/DDBJ whole genome shotgun (WGS) entry which is preliminary data.</text>
</comment>